<proteinExistence type="predicted"/>
<dbReference type="OrthoDB" id="1729224at2759"/>
<dbReference type="SUPFAM" id="SSF50370">
    <property type="entry name" value="Ricin B-like lectins"/>
    <property type="match status" value="1"/>
</dbReference>
<gene>
    <name evidence="2" type="ORF">J5N97_007806</name>
</gene>
<organism evidence="2 3">
    <name type="scientific">Dioscorea zingiberensis</name>
    <dbReference type="NCBI Taxonomy" id="325984"/>
    <lineage>
        <taxon>Eukaryota</taxon>
        <taxon>Viridiplantae</taxon>
        <taxon>Streptophyta</taxon>
        <taxon>Embryophyta</taxon>
        <taxon>Tracheophyta</taxon>
        <taxon>Spermatophyta</taxon>
        <taxon>Magnoliopsida</taxon>
        <taxon>Liliopsida</taxon>
        <taxon>Dioscoreales</taxon>
        <taxon>Dioscoreaceae</taxon>
        <taxon>Dioscorea</taxon>
    </lineage>
</organism>
<dbReference type="AlphaFoldDB" id="A0A9D5DD53"/>
<feature type="signal peptide" evidence="1">
    <location>
        <begin position="1"/>
        <end position="27"/>
    </location>
</feature>
<keyword evidence="3" id="KW-1185">Reference proteome</keyword>
<dbReference type="Proteomes" id="UP001085076">
    <property type="component" value="Miscellaneous, Linkage group lg01"/>
</dbReference>
<sequence length="191" mass="21016">MELPLHLLPLSLLCLLVLVLQHHTSTAVLLLSDVQGKPRGEDQLDLGRPRKRILHPSSGLCVLRKHLNEPLELGPCEKSDAWNYTPQKFLQVQGTYFCLQAVGQGKPVKLSIICNPSDSSWQVVVSSSSSNPKKTHLATKLTDGTTVCLDIDSDNTIISNPCKDVQCAQASDFDSQWFSIVSNQRGSVQIE</sequence>
<reference evidence="2" key="2">
    <citation type="journal article" date="2022" name="Hortic Res">
        <title>The genome of Dioscorea zingiberensis sheds light on the biosynthesis, origin and evolution of the medicinally important diosgenin saponins.</title>
        <authorList>
            <person name="Li Y."/>
            <person name="Tan C."/>
            <person name="Li Z."/>
            <person name="Guo J."/>
            <person name="Li S."/>
            <person name="Chen X."/>
            <person name="Wang C."/>
            <person name="Dai X."/>
            <person name="Yang H."/>
            <person name="Song W."/>
            <person name="Hou L."/>
            <person name="Xu J."/>
            <person name="Tong Z."/>
            <person name="Xu A."/>
            <person name="Yuan X."/>
            <person name="Wang W."/>
            <person name="Yang Q."/>
            <person name="Chen L."/>
            <person name="Sun Z."/>
            <person name="Wang K."/>
            <person name="Pan B."/>
            <person name="Chen J."/>
            <person name="Bao Y."/>
            <person name="Liu F."/>
            <person name="Qi X."/>
            <person name="Gang D.R."/>
            <person name="Wen J."/>
            <person name="Li J."/>
        </authorList>
    </citation>
    <scope>NUCLEOTIDE SEQUENCE</scope>
    <source>
        <strain evidence="2">Dzin_1.0</strain>
    </source>
</reference>
<name>A0A9D5DD53_9LILI</name>
<comment type="caution">
    <text evidence="2">The sequence shown here is derived from an EMBL/GenBank/DDBJ whole genome shotgun (WGS) entry which is preliminary data.</text>
</comment>
<dbReference type="InterPro" id="IPR035992">
    <property type="entry name" value="Ricin_B-like_lectins"/>
</dbReference>
<reference evidence="2" key="1">
    <citation type="submission" date="2021-03" db="EMBL/GenBank/DDBJ databases">
        <authorList>
            <person name="Li Z."/>
            <person name="Yang C."/>
        </authorList>
    </citation>
    <scope>NUCLEOTIDE SEQUENCE</scope>
    <source>
        <strain evidence="2">Dzin_1.0</strain>
        <tissue evidence="2">Leaf</tissue>
    </source>
</reference>
<dbReference type="EMBL" id="JAGGNH010000001">
    <property type="protein sequence ID" value="KAJ0989450.1"/>
    <property type="molecule type" value="Genomic_DNA"/>
</dbReference>
<accession>A0A9D5DD53</accession>
<protein>
    <submittedName>
        <fullName evidence="2">Uncharacterized protein</fullName>
    </submittedName>
</protein>
<evidence type="ECO:0000313" key="3">
    <source>
        <dbReference type="Proteomes" id="UP001085076"/>
    </source>
</evidence>
<evidence type="ECO:0000313" key="2">
    <source>
        <dbReference type="EMBL" id="KAJ0989450.1"/>
    </source>
</evidence>
<dbReference type="PANTHER" id="PTHR31263">
    <property type="entry name" value="CELLULASE FAMILY PROTEIN (AFU_ORTHOLOGUE AFUA_5G14560)"/>
    <property type="match status" value="1"/>
</dbReference>
<dbReference type="PANTHER" id="PTHR31263:SF44">
    <property type="entry name" value="OS04G0481200 PROTEIN"/>
    <property type="match status" value="1"/>
</dbReference>
<keyword evidence="1" id="KW-0732">Signal</keyword>
<evidence type="ECO:0000256" key="1">
    <source>
        <dbReference type="SAM" id="SignalP"/>
    </source>
</evidence>
<feature type="chain" id="PRO_5038890785" evidence="1">
    <location>
        <begin position="28"/>
        <end position="191"/>
    </location>
</feature>